<keyword evidence="2" id="KW-1185">Reference proteome</keyword>
<organism evidence="1 2">
    <name type="scientific">Trichonephila inaurata madagascariensis</name>
    <dbReference type="NCBI Taxonomy" id="2747483"/>
    <lineage>
        <taxon>Eukaryota</taxon>
        <taxon>Metazoa</taxon>
        <taxon>Ecdysozoa</taxon>
        <taxon>Arthropoda</taxon>
        <taxon>Chelicerata</taxon>
        <taxon>Arachnida</taxon>
        <taxon>Araneae</taxon>
        <taxon>Araneomorphae</taxon>
        <taxon>Entelegynae</taxon>
        <taxon>Araneoidea</taxon>
        <taxon>Nephilidae</taxon>
        <taxon>Trichonephila</taxon>
        <taxon>Trichonephila inaurata</taxon>
    </lineage>
</organism>
<dbReference type="AlphaFoldDB" id="A0A8X6YQF9"/>
<proteinExistence type="predicted"/>
<gene>
    <name evidence="1" type="ORF">TNIN_236281</name>
</gene>
<accession>A0A8X6YQF9</accession>
<comment type="caution">
    <text evidence="1">The sequence shown here is derived from an EMBL/GenBank/DDBJ whole genome shotgun (WGS) entry which is preliminary data.</text>
</comment>
<evidence type="ECO:0000313" key="2">
    <source>
        <dbReference type="Proteomes" id="UP000886998"/>
    </source>
</evidence>
<name>A0A8X6YQF9_9ARAC</name>
<protein>
    <submittedName>
        <fullName evidence="1">Uncharacterized protein</fullName>
    </submittedName>
</protein>
<dbReference type="Proteomes" id="UP000886998">
    <property type="component" value="Unassembled WGS sequence"/>
</dbReference>
<dbReference type="OrthoDB" id="6513770at2759"/>
<sequence>MLSTPLWGCPYSDTRGNILYRYVVSNSVDVFAPSTPTRFGTASQPVLLIATSRQNPTGLVPLSQSPNSALTTIRSNYIFPEQLNSNSLHLNSILPGVSLQLL</sequence>
<evidence type="ECO:0000313" key="1">
    <source>
        <dbReference type="EMBL" id="GFY77275.1"/>
    </source>
</evidence>
<reference evidence="1" key="1">
    <citation type="submission" date="2020-08" db="EMBL/GenBank/DDBJ databases">
        <title>Multicomponent nature underlies the extraordinary mechanical properties of spider dragline silk.</title>
        <authorList>
            <person name="Kono N."/>
            <person name="Nakamura H."/>
            <person name="Mori M."/>
            <person name="Yoshida Y."/>
            <person name="Ohtoshi R."/>
            <person name="Malay A.D."/>
            <person name="Moran D.A.P."/>
            <person name="Tomita M."/>
            <person name="Numata K."/>
            <person name="Arakawa K."/>
        </authorList>
    </citation>
    <scope>NUCLEOTIDE SEQUENCE</scope>
</reference>
<dbReference type="EMBL" id="BMAV01022393">
    <property type="protein sequence ID" value="GFY77275.1"/>
    <property type="molecule type" value="Genomic_DNA"/>
</dbReference>